<reference evidence="5 6" key="1">
    <citation type="submission" date="2016-07" db="EMBL/GenBank/DDBJ databases">
        <title>Draft genome sequence of Prauserella sp. YIM 121212, isolated from alkaline soil.</title>
        <authorList>
            <person name="Ruckert C."/>
            <person name="Albersmeier A."/>
            <person name="Jiang C.-L."/>
            <person name="Jiang Y."/>
            <person name="Kalinowski J."/>
            <person name="Schneider O."/>
            <person name="Winkler A."/>
            <person name="Zotchev S.B."/>
        </authorList>
    </citation>
    <scope>NUCLEOTIDE SEQUENCE [LARGE SCALE GENOMIC DNA]</scope>
    <source>
        <strain evidence="5 6">YIM 121212</strain>
    </source>
</reference>
<dbReference type="Proteomes" id="UP000247892">
    <property type="component" value="Unassembled WGS sequence"/>
</dbReference>
<dbReference type="InterPro" id="IPR000524">
    <property type="entry name" value="Tscrpt_reg_HTH_GntR"/>
</dbReference>
<dbReference type="OrthoDB" id="3615556at2"/>
<dbReference type="AlphaFoldDB" id="A0A318LQN8"/>
<dbReference type="InterPro" id="IPR036390">
    <property type="entry name" value="WH_DNA-bd_sf"/>
</dbReference>
<evidence type="ECO:0000256" key="1">
    <source>
        <dbReference type="ARBA" id="ARBA00023015"/>
    </source>
</evidence>
<dbReference type="PANTHER" id="PTHR44846:SF1">
    <property type="entry name" value="MANNOSYL-D-GLYCERATE TRANSPORT_METABOLISM SYSTEM REPRESSOR MNGR-RELATED"/>
    <property type="match status" value="1"/>
</dbReference>
<evidence type="ECO:0000256" key="2">
    <source>
        <dbReference type="ARBA" id="ARBA00023125"/>
    </source>
</evidence>
<dbReference type="Gene3D" id="3.40.1410.10">
    <property type="entry name" value="Chorismate lyase-like"/>
    <property type="match status" value="1"/>
</dbReference>
<accession>A0A318LQN8</accession>
<organism evidence="5 6">
    <name type="scientific">Prauserella flavalba</name>
    <dbReference type="NCBI Taxonomy" id="1477506"/>
    <lineage>
        <taxon>Bacteria</taxon>
        <taxon>Bacillati</taxon>
        <taxon>Actinomycetota</taxon>
        <taxon>Actinomycetes</taxon>
        <taxon>Pseudonocardiales</taxon>
        <taxon>Pseudonocardiaceae</taxon>
        <taxon>Prauserella</taxon>
    </lineage>
</organism>
<evidence type="ECO:0000313" key="5">
    <source>
        <dbReference type="EMBL" id="PXY23923.1"/>
    </source>
</evidence>
<dbReference type="SUPFAM" id="SSF46785">
    <property type="entry name" value="Winged helix' DNA-binding domain"/>
    <property type="match status" value="1"/>
</dbReference>
<keyword evidence="3" id="KW-0804">Transcription</keyword>
<evidence type="ECO:0000313" key="6">
    <source>
        <dbReference type="Proteomes" id="UP000247892"/>
    </source>
</evidence>
<dbReference type="PRINTS" id="PR00035">
    <property type="entry name" value="HTHGNTR"/>
</dbReference>
<feature type="domain" description="HTH gntR-type" evidence="4">
    <location>
        <begin position="8"/>
        <end position="76"/>
    </location>
</feature>
<name>A0A318LQN8_9PSEU</name>
<dbReference type="SMART" id="SM00866">
    <property type="entry name" value="UTRA"/>
    <property type="match status" value="1"/>
</dbReference>
<dbReference type="CDD" id="cd07377">
    <property type="entry name" value="WHTH_GntR"/>
    <property type="match status" value="1"/>
</dbReference>
<evidence type="ECO:0000256" key="3">
    <source>
        <dbReference type="ARBA" id="ARBA00023163"/>
    </source>
</evidence>
<proteinExistence type="predicted"/>
<dbReference type="PROSITE" id="PS50949">
    <property type="entry name" value="HTH_GNTR"/>
    <property type="match status" value="1"/>
</dbReference>
<dbReference type="InterPro" id="IPR028978">
    <property type="entry name" value="Chorismate_lyase_/UTRA_dom_sf"/>
</dbReference>
<keyword evidence="6" id="KW-1185">Reference proteome</keyword>
<dbReference type="SMART" id="SM00345">
    <property type="entry name" value="HTH_GNTR"/>
    <property type="match status" value="1"/>
</dbReference>
<dbReference type="GO" id="GO:0003700">
    <property type="term" value="F:DNA-binding transcription factor activity"/>
    <property type="evidence" value="ECO:0007669"/>
    <property type="project" value="InterPro"/>
</dbReference>
<dbReference type="Gene3D" id="1.10.10.10">
    <property type="entry name" value="Winged helix-like DNA-binding domain superfamily/Winged helix DNA-binding domain"/>
    <property type="match status" value="1"/>
</dbReference>
<protein>
    <recommendedName>
        <fullName evidence="4">HTH gntR-type domain-containing protein</fullName>
    </recommendedName>
</protein>
<dbReference type="GO" id="GO:0003677">
    <property type="term" value="F:DNA binding"/>
    <property type="evidence" value="ECO:0007669"/>
    <property type="project" value="UniProtKB-KW"/>
</dbReference>
<dbReference type="InterPro" id="IPR011663">
    <property type="entry name" value="UTRA"/>
</dbReference>
<dbReference type="InterPro" id="IPR050679">
    <property type="entry name" value="Bact_HTH_transcr_reg"/>
</dbReference>
<keyword evidence="2" id="KW-0238">DNA-binding</keyword>
<dbReference type="EMBL" id="MASU01000013">
    <property type="protein sequence ID" value="PXY23923.1"/>
    <property type="molecule type" value="Genomic_DNA"/>
</dbReference>
<gene>
    <name evidence="5" type="ORF">BA062_26975</name>
</gene>
<keyword evidence="1" id="KW-0805">Transcription regulation</keyword>
<dbReference type="Pfam" id="PF00392">
    <property type="entry name" value="GntR"/>
    <property type="match status" value="1"/>
</dbReference>
<dbReference type="Pfam" id="PF07702">
    <property type="entry name" value="UTRA"/>
    <property type="match status" value="1"/>
</dbReference>
<dbReference type="RefSeq" id="WP_110341669.1">
    <property type="nucleotide sequence ID" value="NZ_MASU01000013.1"/>
</dbReference>
<sequence length="250" mass="27847">MLDRRGALPLYEQLAAMFRERIDSREWPAGSQLPSERELCELFGVSRITVRHAIGIAEQAGLLDRVHGVGTFVAQPTMEQPLDRLNSFEQTLAQRGLVASTVVHTAELTVSDLALSSILRLDATAPVAHLRLVGRGNDQPIVVYDSYFPPDVGEEMTTAAKRAEQAGLPFSTLDLYRNTERTKPDRLAQTFEAIVADRELGELLGVDEGWPILRVTSVLSQEQRPVEYRTASYRGDRYKFAVDRSLSGLH</sequence>
<comment type="caution">
    <text evidence="5">The sequence shown here is derived from an EMBL/GenBank/DDBJ whole genome shotgun (WGS) entry which is preliminary data.</text>
</comment>
<dbReference type="PANTHER" id="PTHR44846">
    <property type="entry name" value="MANNOSYL-D-GLYCERATE TRANSPORT/METABOLISM SYSTEM REPRESSOR MNGR-RELATED"/>
    <property type="match status" value="1"/>
</dbReference>
<evidence type="ECO:0000259" key="4">
    <source>
        <dbReference type="PROSITE" id="PS50949"/>
    </source>
</evidence>
<dbReference type="GO" id="GO:0045892">
    <property type="term" value="P:negative regulation of DNA-templated transcription"/>
    <property type="evidence" value="ECO:0007669"/>
    <property type="project" value="TreeGrafter"/>
</dbReference>
<dbReference type="SUPFAM" id="SSF64288">
    <property type="entry name" value="Chorismate lyase-like"/>
    <property type="match status" value="1"/>
</dbReference>
<dbReference type="InterPro" id="IPR036388">
    <property type="entry name" value="WH-like_DNA-bd_sf"/>
</dbReference>